<evidence type="ECO:0000313" key="1">
    <source>
        <dbReference type="EMBL" id="GAG32441.1"/>
    </source>
</evidence>
<gene>
    <name evidence="1" type="ORF">S01H1_72104</name>
</gene>
<dbReference type="EMBL" id="BARS01048061">
    <property type="protein sequence ID" value="GAG32441.1"/>
    <property type="molecule type" value="Genomic_DNA"/>
</dbReference>
<feature type="non-terminal residue" evidence="1">
    <location>
        <position position="65"/>
    </location>
</feature>
<comment type="caution">
    <text evidence="1">The sequence shown here is derived from an EMBL/GenBank/DDBJ whole genome shotgun (WGS) entry which is preliminary data.</text>
</comment>
<reference evidence="1" key="1">
    <citation type="journal article" date="2014" name="Front. Microbiol.">
        <title>High frequency of phylogenetically diverse reductive dehalogenase-homologous genes in deep subseafloor sedimentary metagenomes.</title>
        <authorList>
            <person name="Kawai M."/>
            <person name="Futagami T."/>
            <person name="Toyoda A."/>
            <person name="Takaki Y."/>
            <person name="Nishi S."/>
            <person name="Hori S."/>
            <person name="Arai W."/>
            <person name="Tsubouchi T."/>
            <person name="Morono Y."/>
            <person name="Uchiyama I."/>
            <person name="Ito T."/>
            <person name="Fujiyama A."/>
            <person name="Inagaki F."/>
            <person name="Takami H."/>
        </authorList>
    </citation>
    <scope>NUCLEOTIDE SEQUENCE</scope>
    <source>
        <strain evidence="1">Expedition CK06-06</strain>
    </source>
</reference>
<accession>X0Y6E0</accession>
<proteinExistence type="predicted"/>
<name>X0Y6E0_9ZZZZ</name>
<protein>
    <submittedName>
        <fullName evidence="1">Uncharacterized protein</fullName>
    </submittedName>
</protein>
<organism evidence="1">
    <name type="scientific">marine sediment metagenome</name>
    <dbReference type="NCBI Taxonomy" id="412755"/>
    <lineage>
        <taxon>unclassified sequences</taxon>
        <taxon>metagenomes</taxon>
        <taxon>ecological metagenomes</taxon>
    </lineage>
</organism>
<dbReference type="AlphaFoldDB" id="X0Y6E0"/>
<sequence length="65" mass="7135">MLLWVGFAAAFALISLGGGIYEVSVVDPYWPARPDIVHPASGGISRRRFWIPAHVAFELQLIVSL</sequence>